<dbReference type="EMBL" id="JASEJX010000011">
    <property type="protein sequence ID" value="KAK4520022.1"/>
    <property type="molecule type" value="Genomic_DNA"/>
</dbReference>
<dbReference type="RefSeq" id="XP_064686688.1">
    <property type="nucleotide sequence ID" value="XM_064827404.1"/>
</dbReference>
<keyword evidence="2" id="KW-1185">Reference proteome</keyword>
<reference evidence="1 2" key="1">
    <citation type="submission" date="2022-11" db="EMBL/GenBank/DDBJ databases">
        <title>Mucor velutinosus strain NIH1002 WGS.</title>
        <authorList>
            <person name="Subramanian P."/>
            <person name="Mullikin J.C."/>
            <person name="Segre J.A."/>
            <person name="Zelazny A.M."/>
        </authorList>
    </citation>
    <scope>NUCLEOTIDE SEQUENCE [LARGE SCALE GENOMIC DNA]</scope>
    <source>
        <strain evidence="1 2">NIH1002</strain>
    </source>
</reference>
<protein>
    <submittedName>
        <fullName evidence="1">Succinate--CoA ligase beta chain</fullName>
    </submittedName>
</protein>
<gene>
    <name evidence="1" type="primary">LSC2</name>
    <name evidence="1" type="ORF">ATC70_008150</name>
</gene>
<dbReference type="Proteomes" id="UP001304243">
    <property type="component" value="Unassembled WGS sequence"/>
</dbReference>
<dbReference type="GO" id="GO:0016874">
    <property type="term" value="F:ligase activity"/>
    <property type="evidence" value="ECO:0007669"/>
    <property type="project" value="UniProtKB-KW"/>
</dbReference>
<evidence type="ECO:0000313" key="2">
    <source>
        <dbReference type="Proteomes" id="UP001304243"/>
    </source>
</evidence>
<accession>A0AAN7DMF1</accession>
<proteinExistence type="predicted"/>
<evidence type="ECO:0000313" key="1">
    <source>
        <dbReference type="EMBL" id="KAK4520022.1"/>
    </source>
</evidence>
<sequence length="323" mass="36403">MVTDTQFFNSAITEAHLNMMISNEPASFFSMVTKMEDAIIRGYDGTPLQEYINRWNRVMVEHFRSKNIDLSKTRKAEWITVASGIIDMSAKCRYGFQRCELSGSVSKSCVSGLSAPDSGLSAISFASDFSARRSSTAQSNAAESICDTDSPSAKIPKLSVLDKKIIQSLYDRLDRSKMWRLSNGTIVEDKMKEVALGFEYEHPCHSLILDVNDACWSEVFESDEIEEIRSFRSVEMPVMSAEVESYIQALNTLNPSQLYAKVDSGVHDIASDSSWLQKSYRDAFRLLQSDFFPMESQTEGNVVKRVWSCLDSCFDFSTIKSVR</sequence>
<dbReference type="AlphaFoldDB" id="A0AAN7DMF1"/>
<comment type="caution">
    <text evidence="1">The sequence shown here is derived from an EMBL/GenBank/DDBJ whole genome shotgun (WGS) entry which is preliminary data.</text>
</comment>
<organism evidence="1 2">
    <name type="scientific">Mucor velutinosus</name>
    <dbReference type="NCBI Taxonomy" id="708070"/>
    <lineage>
        <taxon>Eukaryota</taxon>
        <taxon>Fungi</taxon>
        <taxon>Fungi incertae sedis</taxon>
        <taxon>Mucoromycota</taxon>
        <taxon>Mucoromycotina</taxon>
        <taxon>Mucoromycetes</taxon>
        <taxon>Mucorales</taxon>
        <taxon>Mucorineae</taxon>
        <taxon>Mucoraceae</taxon>
        <taxon>Mucor</taxon>
    </lineage>
</organism>
<name>A0AAN7DMF1_9FUNG</name>
<dbReference type="GeneID" id="89951836"/>
<keyword evidence="1" id="KW-0436">Ligase</keyword>